<dbReference type="Proteomes" id="UP000199394">
    <property type="component" value="Unassembled WGS sequence"/>
</dbReference>
<sequence>MSVIEILPSQGDETLEALLGETVYIHQRKRRHFCLPVGNQGYFLAFNPKGSKMSGMTERQSIYCDGDTLRYYGADKRSRAILGGLKPLSGDHDAFWVLAMFFTELTEEDVDHLETMEEKINNLEIQLLTNNGAAHSELSRIADFRKALLTRKRYYDQLGLIIDRLAEDQIGVIPEGVRRHFHALGQYLRYLLQFVVDLREFVTQVREAYQAKIDIDQNQTMKIFTVITAIFLPLSLIVGWYGMNFNIPEFNWAHGYLYVIVLSIAVCAGCFVIFKRHKWF</sequence>
<dbReference type="Gene3D" id="1.20.58.340">
    <property type="entry name" value="Magnesium transport protein CorA, transmembrane region"/>
    <property type="match status" value="2"/>
</dbReference>
<evidence type="ECO:0000256" key="12">
    <source>
        <dbReference type="SAM" id="Phobius"/>
    </source>
</evidence>
<keyword evidence="14" id="KW-1185">Reference proteome</keyword>
<comment type="subcellular location">
    <subcellularLocation>
        <location evidence="1">Cell membrane</location>
        <topology evidence="1">Multi-pass membrane protein</topology>
    </subcellularLocation>
</comment>
<evidence type="ECO:0000256" key="3">
    <source>
        <dbReference type="ARBA" id="ARBA00022448"/>
    </source>
</evidence>
<dbReference type="GO" id="GO:0005886">
    <property type="term" value="C:plasma membrane"/>
    <property type="evidence" value="ECO:0007669"/>
    <property type="project" value="UniProtKB-SubCell"/>
</dbReference>
<dbReference type="GO" id="GO:0015095">
    <property type="term" value="F:magnesium ion transmembrane transporter activity"/>
    <property type="evidence" value="ECO:0007669"/>
    <property type="project" value="TreeGrafter"/>
</dbReference>
<dbReference type="PANTHER" id="PTHR46494:SF1">
    <property type="entry name" value="CORA FAMILY METAL ION TRANSPORTER (EUROFUNG)"/>
    <property type="match status" value="1"/>
</dbReference>
<organism evidence="13 14">
    <name type="scientific">Eubacterium aggregans</name>
    <dbReference type="NCBI Taxonomy" id="81409"/>
    <lineage>
        <taxon>Bacteria</taxon>
        <taxon>Bacillati</taxon>
        <taxon>Bacillota</taxon>
        <taxon>Clostridia</taxon>
        <taxon>Eubacteriales</taxon>
        <taxon>Eubacteriaceae</taxon>
        <taxon>Eubacterium</taxon>
    </lineage>
</organism>
<proteinExistence type="inferred from homology"/>
<evidence type="ECO:0000256" key="2">
    <source>
        <dbReference type="ARBA" id="ARBA00009765"/>
    </source>
</evidence>
<dbReference type="EMBL" id="FNRK01000032">
    <property type="protein sequence ID" value="SEA79717.1"/>
    <property type="molecule type" value="Genomic_DNA"/>
</dbReference>
<keyword evidence="3" id="KW-0813">Transport</keyword>
<dbReference type="GO" id="GO:0000287">
    <property type="term" value="F:magnesium ion binding"/>
    <property type="evidence" value="ECO:0007669"/>
    <property type="project" value="TreeGrafter"/>
</dbReference>
<feature type="transmembrane region" description="Helical" evidence="12">
    <location>
        <begin position="255"/>
        <end position="274"/>
    </location>
</feature>
<keyword evidence="4" id="KW-1003">Cell membrane</keyword>
<accession>A0A1H4E4E8</accession>
<gene>
    <name evidence="13" type="ORF">SAMN04515656_1323</name>
</gene>
<evidence type="ECO:0000256" key="9">
    <source>
        <dbReference type="ARBA" id="ARBA00023136"/>
    </source>
</evidence>
<evidence type="ECO:0000313" key="13">
    <source>
        <dbReference type="EMBL" id="SEA79717.1"/>
    </source>
</evidence>
<dbReference type="GO" id="GO:0015087">
    <property type="term" value="F:cobalt ion transmembrane transporter activity"/>
    <property type="evidence" value="ECO:0007669"/>
    <property type="project" value="TreeGrafter"/>
</dbReference>
<dbReference type="AlphaFoldDB" id="A0A1H4E4E8"/>
<dbReference type="OrthoDB" id="9803416at2"/>
<dbReference type="FunFam" id="1.20.58.340:FF:000004">
    <property type="entry name" value="Magnesium transport protein CorA"/>
    <property type="match status" value="1"/>
</dbReference>
<comment type="catalytic activity">
    <reaction evidence="10">
        <text>Mg(2+)(in) = Mg(2+)(out)</text>
        <dbReference type="Rhea" id="RHEA:29827"/>
        <dbReference type="ChEBI" id="CHEBI:18420"/>
    </reaction>
</comment>
<evidence type="ECO:0000256" key="5">
    <source>
        <dbReference type="ARBA" id="ARBA00022692"/>
    </source>
</evidence>
<evidence type="ECO:0000256" key="8">
    <source>
        <dbReference type="ARBA" id="ARBA00023065"/>
    </source>
</evidence>
<keyword evidence="6" id="KW-0460">Magnesium</keyword>
<dbReference type="InterPro" id="IPR045863">
    <property type="entry name" value="CorA_TM1_TM2"/>
</dbReference>
<evidence type="ECO:0000256" key="10">
    <source>
        <dbReference type="ARBA" id="ARBA00034269"/>
    </source>
</evidence>
<evidence type="ECO:0000256" key="4">
    <source>
        <dbReference type="ARBA" id="ARBA00022475"/>
    </source>
</evidence>
<dbReference type="InterPro" id="IPR002523">
    <property type="entry name" value="MgTranspt_CorA/ZnTranspt_ZntB"/>
</dbReference>
<dbReference type="SUPFAM" id="SSF144083">
    <property type="entry name" value="Magnesium transport protein CorA, transmembrane region"/>
    <property type="match status" value="1"/>
</dbReference>
<evidence type="ECO:0000256" key="11">
    <source>
        <dbReference type="ARBA" id="ARBA00045497"/>
    </source>
</evidence>
<evidence type="ECO:0000256" key="1">
    <source>
        <dbReference type="ARBA" id="ARBA00004651"/>
    </source>
</evidence>
<evidence type="ECO:0000313" key="14">
    <source>
        <dbReference type="Proteomes" id="UP000199394"/>
    </source>
</evidence>
<dbReference type="STRING" id="81409.SAMN04515656_1323"/>
<evidence type="ECO:0000256" key="7">
    <source>
        <dbReference type="ARBA" id="ARBA00022989"/>
    </source>
</evidence>
<keyword evidence="5 12" id="KW-0812">Transmembrane</keyword>
<keyword evidence="9 12" id="KW-0472">Membrane</keyword>
<comment type="function">
    <text evidence="11">Mediates influx of magnesium ions. Alternates between open and closed states. Activated by low cytoplasmic Mg(2+) levels. Inactive when cytoplasmic Mg(2+) levels are high.</text>
</comment>
<dbReference type="SUPFAM" id="SSF143865">
    <property type="entry name" value="CorA soluble domain-like"/>
    <property type="match status" value="1"/>
</dbReference>
<protein>
    <submittedName>
        <fullName evidence="13">Magnesium transporter</fullName>
    </submittedName>
</protein>
<dbReference type="Pfam" id="PF01544">
    <property type="entry name" value="CorA"/>
    <property type="match status" value="1"/>
</dbReference>
<comment type="similarity">
    <text evidence="2">Belongs to the CorA metal ion transporter (MIT) (TC 1.A.35) family.</text>
</comment>
<name>A0A1H4E4E8_9FIRM</name>
<feature type="transmembrane region" description="Helical" evidence="12">
    <location>
        <begin position="223"/>
        <end position="243"/>
    </location>
</feature>
<evidence type="ECO:0000256" key="6">
    <source>
        <dbReference type="ARBA" id="ARBA00022842"/>
    </source>
</evidence>
<keyword evidence="8" id="KW-0406">Ion transport</keyword>
<dbReference type="RefSeq" id="WP_090309519.1">
    <property type="nucleotide sequence ID" value="NZ_FNRK01000032.1"/>
</dbReference>
<dbReference type="GO" id="GO:0050897">
    <property type="term" value="F:cobalt ion binding"/>
    <property type="evidence" value="ECO:0007669"/>
    <property type="project" value="TreeGrafter"/>
</dbReference>
<dbReference type="PANTHER" id="PTHR46494">
    <property type="entry name" value="CORA FAMILY METAL ION TRANSPORTER (EUROFUNG)"/>
    <property type="match status" value="1"/>
</dbReference>
<dbReference type="InterPro" id="IPR045861">
    <property type="entry name" value="CorA_cytoplasmic_dom"/>
</dbReference>
<reference evidence="13 14" key="1">
    <citation type="submission" date="2016-10" db="EMBL/GenBank/DDBJ databases">
        <authorList>
            <person name="de Groot N.N."/>
        </authorList>
    </citation>
    <scope>NUCLEOTIDE SEQUENCE [LARGE SCALE GENOMIC DNA]</scope>
    <source>
        <strain evidence="13 14">SR12</strain>
    </source>
</reference>
<keyword evidence="7 12" id="KW-1133">Transmembrane helix</keyword>